<evidence type="ECO:0000256" key="1">
    <source>
        <dbReference type="SAM" id="SignalP"/>
    </source>
</evidence>
<protein>
    <submittedName>
        <fullName evidence="2">Uncharacterized protein</fullName>
    </submittedName>
</protein>
<evidence type="ECO:0000313" key="2">
    <source>
        <dbReference type="EMBL" id="RAL43798.1"/>
    </source>
</evidence>
<accession>A0A328DGW5</accession>
<dbReference type="AlphaFoldDB" id="A0A328DGW5"/>
<sequence>MGRIRNRAKLLTMILSFALLLLFCPPAAAGREDGASAAVVEAARERRHPVVEAAMALFSLPTAFPRAPSYWLKLSSFFKQGMGFFFTAPDLDFRGSGGVPIGAEKEGTAGEKVREAVVKSKAAMEDSAKSAAKLAGEAVDMAAKNLKMTLSRTSSHQDDDDDDDEL</sequence>
<dbReference type="Proteomes" id="UP000249390">
    <property type="component" value="Unassembled WGS sequence"/>
</dbReference>
<dbReference type="PANTHER" id="PTHR35463:SF11">
    <property type="entry name" value="TRANSMEMBRANE PROTEIN"/>
    <property type="match status" value="1"/>
</dbReference>
<gene>
    <name evidence="2" type="ORF">DM860_014299</name>
</gene>
<name>A0A328DGW5_9ASTE</name>
<proteinExistence type="predicted"/>
<evidence type="ECO:0000313" key="3">
    <source>
        <dbReference type="Proteomes" id="UP000249390"/>
    </source>
</evidence>
<organism evidence="2 3">
    <name type="scientific">Cuscuta australis</name>
    <dbReference type="NCBI Taxonomy" id="267555"/>
    <lineage>
        <taxon>Eukaryota</taxon>
        <taxon>Viridiplantae</taxon>
        <taxon>Streptophyta</taxon>
        <taxon>Embryophyta</taxon>
        <taxon>Tracheophyta</taxon>
        <taxon>Spermatophyta</taxon>
        <taxon>Magnoliopsida</taxon>
        <taxon>eudicotyledons</taxon>
        <taxon>Gunneridae</taxon>
        <taxon>Pentapetalae</taxon>
        <taxon>asterids</taxon>
        <taxon>lamiids</taxon>
        <taxon>Solanales</taxon>
        <taxon>Convolvulaceae</taxon>
        <taxon>Cuscuteae</taxon>
        <taxon>Cuscuta</taxon>
        <taxon>Cuscuta subgen. Grammica</taxon>
        <taxon>Cuscuta sect. Cleistogrammica</taxon>
    </lineage>
</organism>
<dbReference type="EMBL" id="NQVE01000152">
    <property type="protein sequence ID" value="RAL43798.1"/>
    <property type="molecule type" value="Genomic_DNA"/>
</dbReference>
<keyword evidence="1" id="KW-0732">Signal</keyword>
<dbReference type="PANTHER" id="PTHR35463">
    <property type="entry name" value="TRANSMEMBRANE PROTEIN"/>
    <property type="match status" value="1"/>
</dbReference>
<feature type="chain" id="PRO_5016320296" evidence="1">
    <location>
        <begin position="30"/>
        <end position="166"/>
    </location>
</feature>
<keyword evidence="3" id="KW-1185">Reference proteome</keyword>
<comment type="caution">
    <text evidence="2">The sequence shown here is derived from an EMBL/GenBank/DDBJ whole genome shotgun (WGS) entry which is preliminary data.</text>
</comment>
<feature type="signal peptide" evidence="1">
    <location>
        <begin position="1"/>
        <end position="29"/>
    </location>
</feature>
<reference evidence="2 3" key="1">
    <citation type="submission" date="2018-06" db="EMBL/GenBank/DDBJ databases">
        <title>The Genome of Cuscuta australis (Dodder) Provides Insight into the Evolution of Plant Parasitism.</title>
        <authorList>
            <person name="Liu H."/>
        </authorList>
    </citation>
    <scope>NUCLEOTIDE SEQUENCE [LARGE SCALE GENOMIC DNA]</scope>
    <source>
        <strain evidence="3">cv. Yunnan</strain>
        <tissue evidence="2">Vines</tissue>
    </source>
</reference>